<dbReference type="Gene3D" id="3.40.50.300">
    <property type="entry name" value="P-loop containing nucleotide triphosphate hydrolases"/>
    <property type="match status" value="3"/>
</dbReference>
<reference evidence="5" key="1">
    <citation type="journal article" date="2019" name="Int. J. Syst. Evol. Microbiol.">
        <title>The Global Catalogue of Microorganisms (GCM) 10K type strain sequencing project: providing services to taxonomists for standard genome sequencing and annotation.</title>
        <authorList>
            <consortium name="The Broad Institute Genomics Platform"/>
            <consortium name="The Broad Institute Genome Sequencing Center for Infectious Disease"/>
            <person name="Wu L."/>
            <person name="Ma J."/>
        </authorList>
    </citation>
    <scope>NUCLEOTIDE SEQUENCE [LARGE SCALE GENOMIC DNA]</scope>
    <source>
        <strain evidence="5">KCTC 19812</strain>
    </source>
</reference>
<dbReference type="CDD" id="cd17933">
    <property type="entry name" value="DEXSc_RecD-like"/>
    <property type="match status" value="1"/>
</dbReference>
<feature type="domain" description="AAA+ ATPase" evidence="3">
    <location>
        <begin position="45"/>
        <end position="204"/>
    </location>
</feature>
<evidence type="ECO:0000313" key="5">
    <source>
        <dbReference type="Proteomes" id="UP001597414"/>
    </source>
</evidence>
<dbReference type="InterPro" id="IPR050534">
    <property type="entry name" value="Coronavir_polyprotein_1ab"/>
</dbReference>
<dbReference type="SMART" id="SM00382">
    <property type="entry name" value="AAA"/>
    <property type="match status" value="1"/>
</dbReference>
<protein>
    <submittedName>
        <fullName evidence="4">ATP-dependent RecD-like DNA helicase</fullName>
    </submittedName>
</protein>
<dbReference type="Proteomes" id="UP001597414">
    <property type="component" value="Unassembled WGS sequence"/>
</dbReference>
<dbReference type="PANTHER" id="PTHR43788">
    <property type="entry name" value="DNA2/NAM7 HELICASE FAMILY MEMBER"/>
    <property type="match status" value="1"/>
</dbReference>
<evidence type="ECO:0000313" key="4">
    <source>
        <dbReference type="EMBL" id="MFD2203029.1"/>
    </source>
</evidence>
<name>A0ABW5BBY8_9BACT</name>
<dbReference type="EMBL" id="JBHUIV010000020">
    <property type="protein sequence ID" value="MFD2203029.1"/>
    <property type="molecule type" value="Genomic_DNA"/>
</dbReference>
<dbReference type="InterPro" id="IPR003593">
    <property type="entry name" value="AAA+_ATPase"/>
</dbReference>
<accession>A0ABW5BBY8</accession>
<comment type="caution">
    <text evidence="4">The sequence shown here is derived from an EMBL/GenBank/DDBJ whole genome shotgun (WGS) entry which is preliminary data.</text>
</comment>
<sequence length="479" mass="55148">MKGKDKEGMVKPSFLLAKYLPFEPTQGQREFFFKMDSFFKEGPIDVPIFILRGYAGTGKTSLISALVKTLPRLKIKSMLLAPTGRAAKVMGNYSNKSAFTIHKIIYRPKDQIGELGAGFDLVKNYYKDTLFIVDEASMLADESFNGRSLLRDLIHYVFQESSNRLVLVGDTAQLPPVGSNLSPALDRDYLIRHFRLKVDVIELTEVMRQQLTSGILYNATYLRNQISSKTPQIALSTIEFKDIYKMTGERLEDGLRYAYNKYGTENTVIITRSNKSAVQYNQYIRRNIHFFDDEISAGDLLMIVKNNYTYMAESEKVNFLANGDFAEVVKIRSFEEMYGLRFATLELRLLDYPDEPYFEAKVVMDTLYSPHPALSPEQYRDLYKQVSEDYADVANKAERMVLIKKDPYLTSLQVKFAYALTCHKSQGGQWDAVFVDQGYLTDEMVTKEYIRWLYTAVTRAKKELFMVNFHPKFYISSSE</sequence>
<dbReference type="CDD" id="cd18809">
    <property type="entry name" value="SF1_C_RecD"/>
    <property type="match status" value="1"/>
</dbReference>
<keyword evidence="5" id="KW-1185">Reference proteome</keyword>
<dbReference type="InterPro" id="IPR027785">
    <property type="entry name" value="UvrD-like_helicase_C"/>
</dbReference>
<evidence type="ECO:0000259" key="3">
    <source>
        <dbReference type="SMART" id="SM00382"/>
    </source>
</evidence>
<dbReference type="InterPro" id="IPR027417">
    <property type="entry name" value="P-loop_NTPase"/>
</dbReference>
<dbReference type="RefSeq" id="WP_380804813.1">
    <property type="nucleotide sequence ID" value="NZ_JBHUIV010000020.1"/>
</dbReference>
<dbReference type="Gene3D" id="2.30.30.940">
    <property type="match status" value="1"/>
</dbReference>
<dbReference type="SUPFAM" id="SSF52540">
    <property type="entry name" value="P-loop containing nucleoside triphosphate hydrolases"/>
    <property type="match status" value="1"/>
</dbReference>
<gene>
    <name evidence="4" type="ORF">ACFSKV_15745</name>
</gene>
<dbReference type="Pfam" id="PF13604">
    <property type="entry name" value="AAA_30"/>
    <property type="match status" value="1"/>
</dbReference>
<dbReference type="Pfam" id="PF13538">
    <property type="entry name" value="UvrD_C_2"/>
    <property type="match status" value="1"/>
</dbReference>
<dbReference type="PANTHER" id="PTHR43788:SF6">
    <property type="entry name" value="DNA HELICASE B"/>
    <property type="match status" value="1"/>
</dbReference>
<organism evidence="4 5">
    <name type="scientific">Shivajiella indica</name>
    <dbReference type="NCBI Taxonomy" id="872115"/>
    <lineage>
        <taxon>Bacteria</taxon>
        <taxon>Pseudomonadati</taxon>
        <taxon>Bacteroidota</taxon>
        <taxon>Cytophagia</taxon>
        <taxon>Cytophagales</taxon>
        <taxon>Cyclobacteriaceae</taxon>
        <taxon>Shivajiella</taxon>
    </lineage>
</organism>
<evidence type="ECO:0000256" key="2">
    <source>
        <dbReference type="ARBA" id="ARBA00022840"/>
    </source>
</evidence>
<keyword evidence="1" id="KW-0547">Nucleotide-binding</keyword>
<keyword evidence="2" id="KW-0067">ATP-binding</keyword>
<evidence type="ECO:0000256" key="1">
    <source>
        <dbReference type="ARBA" id="ARBA00022741"/>
    </source>
</evidence>
<proteinExistence type="predicted"/>